<keyword evidence="3" id="KW-1185">Reference proteome</keyword>
<proteinExistence type="predicted"/>
<dbReference type="AlphaFoldDB" id="A0A940PVM7"/>
<name>A0A940PVM7_9MICO</name>
<reference evidence="2" key="1">
    <citation type="submission" date="2021-02" db="EMBL/GenBank/DDBJ databases">
        <title>Sequencing the genomes of 1000 actinobacteria strains.</title>
        <authorList>
            <person name="Klenk H.-P."/>
        </authorList>
    </citation>
    <scope>NUCLEOTIDE SEQUENCE</scope>
    <source>
        <strain evidence="2">DSM 22850</strain>
    </source>
</reference>
<feature type="compositionally biased region" description="Low complexity" evidence="1">
    <location>
        <begin position="41"/>
        <end position="56"/>
    </location>
</feature>
<comment type="caution">
    <text evidence="2">The sequence shown here is derived from an EMBL/GenBank/DDBJ whole genome shotgun (WGS) entry which is preliminary data.</text>
</comment>
<feature type="region of interest" description="Disordered" evidence="1">
    <location>
        <begin position="31"/>
        <end position="56"/>
    </location>
</feature>
<dbReference type="EMBL" id="JAFIDA010000001">
    <property type="protein sequence ID" value="MBP1325031.1"/>
    <property type="molecule type" value="Genomic_DNA"/>
</dbReference>
<evidence type="ECO:0008006" key="4">
    <source>
        <dbReference type="Google" id="ProtNLM"/>
    </source>
</evidence>
<evidence type="ECO:0000313" key="2">
    <source>
        <dbReference type="EMBL" id="MBP1325031.1"/>
    </source>
</evidence>
<sequence>MKLPLDETPTGLLPTTPSALWSLEAGIPQARGKQRELTKKSGSSVRSARRLSSSQSAGHAIANLQFGFWMMLTAGARESTIWTPMLSPIFHGVTRGQVHDPMKKLNTLRNRLAHWEPVFSTTTGLAKRLHEFDQFFS</sequence>
<protein>
    <recommendedName>
        <fullName evidence="4">Abi-like protein</fullName>
    </recommendedName>
</protein>
<gene>
    <name evidence="2" type="ORF">JOF28_000263</name>
</gene>
<accession>A0A940PVM7</accession>
<evidence type="ECO:0000256" key="1">
    <source>
        <dbReference type="SAM" id="MobiDB-lite"/>
    </source>
</evidence>
<organism evidence="2 3">
    <name type="scientific">Leucobacter exalbidus</name>
    <dbReference type="NCBI Taxonomy" id="662960"/>
    <lineage>
        <taxon>Bacteria</taxon>
        <taxon>Bacillati</taxon>
        <taxon>Actinomycetota</taxon>
        <taxon>Actinomycetes</taxon>
        <taxon>Micrococcales</taxon>
        <taxon>Microbacteriaceae</taxon>
        <taxon>Leucobacter</taxon>
    </lineage>
</organism>
<dbReference type="Proteomes" id="UP000675163">
    <property type="component" value="Unassembled WGS sequence"/>
</dbReference>
<evidence type="ECO:0000313" key="3">
    <source>
        <dbReference type="Proteomes" id="UP000675163"/>
    </source>
</evidence>